<evidence type="ECO:0000256" key="1">
    <source>
        <dbReference type="ARBA" id="ARBA00022603"/>
    </source>
</evidence>
<evidence type="ECO:0000313" key="8">
    <source>
        <dbReference type="Proteomes" id="UP000473648"/>
    </source>
</evidence>
<evidence type="ECO:0000256" key="3">
    <source>
        <dbReference type="ARBA" id="ARBA00022691"/>
    </source>
</evidence>
<dbReference type="PROSITE" id="PS50926">
    <property type="entry name" value="TRAM"/>
    <property type="match status" value="1"/>
</dbReference>
<proteinExistence type="inferred from homology"/>
<accession>A0A6L5GTC5</accession>
<dbReference type="Gene3D" id="3.40.50.150">
    <property type="entry name" value="Vaccinia Virus protein VP39"/>
    <property type="match status" value="1"/>
</dbReference>
<feature type="active site" evidence="5">
    <location>
        <position position="414"/>
    </location>
</feature>
<sequence length="460" mass="50398">MNKTQKNKNKPCVGDHLTVTITDMTRRGEGVGHFMGQALFVDGAVVGETVEAELTAVKSQYLKGKLSHIIETSANRKAPDCPAFPECGGCQWLHLTSACENALKRATVVNDLKHIGGLDDAEEKVRPIIGMDPPCHYRNKAQLKVSEAGIGFYRKGSHQVVPICDCMNQEVPLAPIIAVCQKWMADLKLKPYDEIKRRGDVRGFLLRTNRQGDVMVVPVVSHDLSSEQKRQTVQIFEGLPQLKSLMLNIHTKPNNRVLGTKTELLAGEAFIEEGLCGYTFNISPQSFFQVNTIQAEKLYEKAKGYAALTGAETLWDLYCGTGTIGICMAKDAGRVLGVEIVPEAVEDARKNAKRNHIQNISFICGKAEDVMPEQIRQGSRADVAVVDPPRKGCARTLLDSLIACRIPKIVYVSCDPATLARDVGILKKAGYELIEATPVNMFPGTGHVETVALMSRVDGK</sequence>
<dbReference type="AlphaFoldDB" id="A0A6L5GTC5"/>
<evidence type="ECO:0000256" key="2">
    <source>
        <dbReference type="ARBA" id="ARBA00022679"/>
    </source>
</evidence>
<dbReference type="Proteomes" id="UP000473648">
    <property type="component" value="Unassembled WGS sequence"/>
</dbReference>
<organism evidence="7 8">
    <name type="scientific">Candidatus Pseudoramibacter fermentans</name>
    <dbReference type="NCBI Taxonomy" id="2594427"/>
    <lineage>
        <taxon>Bacteria</taxon>
        <taxon>Bacillati</taxon>
        <taxon>Bacillota</taxon>
        <taxon>Clostridia</taxon>
        <taxon>Eubacteriales</taxon>
        <taxon>Eubacteriaceae</taxon>
        <taxon>Pseudoramibacter</taxon>
    </lineage>
</organism>
<dbReference type="PANTHER" id="PTHR11061">
    <property type="entry name" value="RNA M5U METHYLTRANSFERASE"/>
    <property type="match status" value="1"/>
</dbReference>
<dbReference type="InterPro" id="IPR029063">
    <property type="entry name" value="SAM-dependent_MTases_sf"/>
</dbReference>
<dbReference type="NCBIfam" id="TIGR00479">
    <property type="entry name" value="rumA"/>
    <property type="match status" value="1"/>
</dbReference>
<feature type="binding site" evidence="4">
    <location>
        <position position="339"/>
    </location>
    <ligand>
        <name>S-adenosyl-L-methionine</name>
        <dbReference type="ChEBI" id="CHEBI:59789"/>
    </ligand>
</feature>
<dbReference type="SUPFAM" id="SSF50249">
    <property type="entry name" value="Nucleic acid-binding proteins"/>
    <property type="match status" value="1"/>
</dbReference>
<keyword evidence="1 4" id="KW-0489">Methyltransferase</keyword>
<dbReference type="InterPro" id="IPR030390">
    <property type="entry name" value="MeTrfase_TrmA_AS"/>
</dbReference>
<dbReference type="FunFam" id="2.40.50.140:FF:000097">
    <property type="entry name" value="23S rRNA (uracil(1939)-C(5))-methyltransferase RlmD"/>
    <property type="match status" value="1"/>
</dbReference>
<dbReference type="EC" id="2.1.1.190" evidence="7"/>
<evidence type="ECO:0000256" key="5">
    <source>
        <dbReference type="PROSITE-ProRule" id="PRU10015"/>
    </source>
</evidence>
<comment type="similarity">
    <text evidence="4">Belongs to the class I-like SAM-binding methyltransferase superfamily. RNA M5U methyltransferase family.</text>
</comment>
<name>A0A6L5GTC5_9FIRM</name>
<dbReference type="Pfam" id="PF01938">
    <property type="entry name" value="TRAM"/>
    <property type="match status" value="1"/>
</dbReference>
<dbReference type="FunFam" id="3.40.50.150:FF:000009">
    <property type="entry name" value="23S rRNA (Uracil(1939)-C(5))-methyltransferase RlmD"/>
    <property type="match status" value="1"/>
</dbReference>
<dbReference type="InterPro" id="IPR010280">
    <property type="entry name" value="U5_MeTrfase_fam"/>
</dbReference>
<evidence type="ECO:0000256" key="4">
    <source>
        <dbReference type="PROSITE-ProRule" id="PRU01024"/>
    </source>
</evidence>
<dbReference type="PANTHER" id="PTHR11061:SF30">
    <property type="entry name" value="TRNA (URACIL(54)-C(5))-METHYLTRANSFERASE"/>
    <property type="match status" value="1"/>
</dbReference>
<dbReference type="EMBL" id="VOGB01000004">
    <property type="protein sequence ID" value="MQM73040.1"/>
    <property type="molecule type" value="Genomic_DNA"/>
</dbReference>
<keyword evidence="8" id="KW-1185">Reference proteome</keyword>
<feature type="binding site" evidence="4">
    <location>
        <position position="318"/>
    </location>
    <ligand>
        <name>S-adenosyl-L-methionine</name>
        <dbReference type="ChEBI" id="CHEBI:59789"/>
    </ligand>
</feature>
<feature type="domain" description="TRAM" evidence="6">
    <location>
        <begin position="10"/>
        <end position="68"/>
    </location>
</feature>
<reference evidence="7" key="1">
    <citation type="journal article" date="2020" name="Appl. Environ. Microbiol.">
        <title>Medium-Chain Fatty Acid Synthesis by 'Candidatus Weimeria bifida' gen. nov., sp. nov., and 'Candidatus Pseudoramibacter fermentans' sp. nov.</title>
        <authorList>
            <person name="Scarborough M.J."/>
            <person name="Myers K.S."/>
            <person name="Donohue T.J."/>
            <person name="Noguera D.R."/>
        </authorList>
    </citation>
    <scope>NUCLEOTIDE SEQUENCE</scope>
    <source>
        <strain evidence="7">EUB1.1</strain>
    </source>
</reference>
<dbReference type="Gene3D" id="2.40.50.1070">
    <property type="match status" value="1"/>
</dbReference>
<dbReference type="SUPFAM" id="SSF53335">
    <property type="entry name" value="S-adenosyl-L-methionine-dependent methyltransferases"/>
    <property type="match status" value="1"/>
</dbReference>
<feature type="binding site" evidence="4">
    <location>
        <position position="387"/>
    </location>
    <ligand>
        <name>S-adenosyl-L-methionine</name>
        <dbReference type="ChEBI" id="CHEBI:59789"/>
    </ligand>
</feature>
<dbReference type="GO" id="GO:0070041">
    <property type="term" value="F:rRNA (uridine-C5-)-methyltransferase activity"/>
    <property type="evidence" value="ECO:0007669"/>
    <property type="project" value="TreeGrafter"/>
</dbReference>
<evidence type="ECO:0000259" key="6">
    <source>
        <dbReference type="PROSITE" id="PS50926"/>
    </source>
</evidence>
<dbReference type="InterPro" id="IPR002792">
    <property type="entry name" value="TRAM_dom"/>
</dbReference>
<dbReference type="CDD" id="cd02440">
    <property type="entry name" value="AdoMet_MTases"/>
    <property type="match status" value="1"/>
</dbReference>
<keyword evidence="3 4" id="KW-0949">S-adenosyl-L-methionine</keyword>
<feature type="binding site" evidence="4">
    <location>
        <position position="289"/>
    </location>
    <ligand>
        <name>S-adenosyl-L-methionine</name>
        <dbReference type="ChEBI" id="CHEBI:59789"/>
    </ligand>
</feature>
<protein>
    <submittedName>
        <fullName evidence="7">23S rRNA (Uracil(1939)-C(5))-methyltransferase RlmD</fullName>
        <ecNumber evidence="7">2.1.1.190</ecNumber>
    </submittedName>
</protein>
<keyword evidence="2 4" id="KW-0808">Transferase</keyword>
<evidence type="ECO:0000313" key="7">
    <source>
        <dbReference type="EMBL" id="MQM73040.1"/>
    </source>
</evidence>
<dbReference type="InterPro" id="IPR012340">
    <property type="entry name" value="NA-bd_OB-fold"/>
</dbReference>
<dbReference type="Gene3D" id="2.40.50.140">
    <property type="entry name" value="Nucleic acid-binding proteins"/>
    <property type="match status" value="1"/>
</dbReference>
<gene>
    <name evidence="7" type="primary">rlmD</name>
    <name evidence="7" type="ORF">FRC53_06405</name>
</gene>
<dbReference type="PROSITE" id="PS01230">
    <property type="entry name" value="TRMA_1"/>
    <property type="match status" value="1"/>
</dbReference>
<dbReference type="Pfam" id="PF05958">
    <property type="entry name" value="tRNA_U5-meth_tr"/>
    <property type="match status" value="1"/>
</dbReference>
<dbReference type="PROSITE" id="PS51687">
    <property type="entry name" value="SAM_MT_RNA_M5U"/>
    <property type="match status" value="1"/>
</dbReference>
<feature type="active site" description="Nucleophile" evidence="4">
    <location>
        <position position="414"/>
    </location>
</feature>
<dbReference type="GO" id="GO:0070475">
    <property type="term" value="P:rRNA base methylation"/>
    <property type="evidence" value="ECO:0007669"/>
    <property type="project" value="TreeGrafter"/>
</dbReference>
<comment type="caution">
    <text evidence="7">The sequence shown here is derived from an EMBL/GenBank/DDBJ whole genome shotgun (WGS) entry which is preliminary data.</text>
</comment>